<dbReference type="SMART" id="SM01007">
    <property type="entry name" value="Aldolase_II"/>
    <property type="match status" value="1"/>
</dbReference>
<keyword evidence="2" id="KW-0456">Lyase</keyword>
<dbReference type="InterPro" id="IPR036409">
    <property type="entry name" value="Aldolase_II/adducin_N_sf"/>
</dbReference>
<dbReference type="PANTHER" id="PTHR22789:SF0">
    <property type="entry name" value="3-OXO-TETRONATE 4-PHOSPHATE DECARBOXYLASE-RELATED"/>
    <property type="match status" value="1"/>
</dbReference>
<dbReference type="Pfam" id="PF00596">
    <property type="entry name" value="Aldolase_II"/>
    <property type="match status" value="1"/>
</dbReference>
<dbReference type="Proteomes" id="UP000037247">
    <property type="component" value="Unassembled WGS sequence"/>
</dbReference>
<dbReference type="PANTHER" id="PTHR22789">
    <property type="entry name" value="FUCULOSE PHOSPHATE ALDOLASE"/>
    <property type="match status" value="1"/>
</dbReference>
<evidence type="ECO:0000259" key="3">
    <source>
        <dbReference type="SMART" id="SM01007"/>
    </source>
</evidence>
<dbReference type="SUPFAM" id="SSF53639">
    <property type="entry name" value="AraD/HMP-PK domain-like"/>
    <property type="match status" value="1"/>
</dbReference>
<organism evidence="4 5">
    <name type="scientific">Gordonia jacobaea</name>
    <dbReference type="NCBI Taxonomy" id="122202"/>
    <lineage>
        <taxon>Bacteria</taxon>
        <taxon>Bacillati</taxon>
        <taxon>Actinomycetota</taxon>
        <taxon>Actinomycetes</taxon>
        <taxon>Mycobacteriales</taxon>
        <taxon>Gordoniaceae</taxon>
        <taxon>Gordonia</taxon>
    </lineage>
</organism>
<evidence type="ECO:0000313" key="5">
    <source>
        <dbReference type="Proteomes" id="UP000037247"/>
    </source>
</evidence>
<accession>A0ABR5ID20</accession>
<evidence type="ECO:0000313" key="4">
    <source>
        <dbReference type="EMBL" id="KNA91620.1"/>
    </source>
</evidence>
<dbReference type="EMBL" id="LDTZ01000016">
    <property type="protein sequence ID" value="KNA91620.1"/>
    <property type="molecule type" value="Genomic_DNA"/>
</dbReference>
<keyword evidence="5" id="KW-1185">Reference proteome</keyword>
<evidence type="ECO:0000256" key="1">
    <source>
        <dbReference type="ARBA" id="ARBA00022723"/>
    </source>
</evidence>
<dbReference type="RefSeq" id="WP_049698928.1">
    <property type="nucleotide sequence ID" value="NZ_LDTZ01000016.1"/>
</dbReference>
<comment type="caution">
    <text evidence="4">The sequence shown here is derived from an EMBL/GenBank/DDBJ whole genome shotgun (WGS) entry which is preliminary data.</text>
</comment>
<feature type="domain" description="Class II aldolase/adducin N-terminal" evidence="3">
    <location>
        <begin position="8"/>
        <end position="182"/>
    </location>
</feature>
<dbReference type="Gene3D" id="3.40.225.10">
    <property type="entry name" value="Class II aldolase/adducin N-terminal domain"/>
    <property type="match status" value="1"/>
</dbReference>
<reference evidence="4 5" key="1">
    <citation type="submission" date="2015-05" db="EMBL/GenBank/DDBJ databases">
        <title>Draft genome sequence of the bacterium Gordonia jacobaea a new member of the Gordonia genus.</title>
        <authorList>
            <person name="Jimenez-Galisteo G."/>
            <person name="Dominguez A."/>
            <person name="Munoz E."/>
            <person name="Vinas M."/>
        </authorList>
    </citation>
    <scope>NUCLEOTIDE SEQUENCE [LARGE SCALE GENOMIC DNA]</scope>
    <source>
        <strain evidence="5">mv1</strain>
    </source>
</reference>
<dbReference type="InterPro" id="IPR001303">
    <property type="entry name" value="Aldolase_II/adducin_N"/>
</dbReference>
<protein>
    <submittedName>
        <fullName evidence="4">Fructose-bisphosphate aldolase</fullName>
    </submittedName>
</protein>
<gene>
    <name evidence="4" type="ORF">ABW18_10700</name>
</gene>
<dbReference type="InterPro" id="IPR050197">
    <property type="entry name" value="Aldolase_class_II_sugar_metab"/>
</dbReference>
<keyword evidence="1" id="KW-0479">Metal-binding</keyword>
<proteinExistence type="predicted"/>
<sequence length="218" mass="22896">MDIVDQRVPLCVAAHQLAAAGTSLSTGGNLSVRVGDRVLVTPQGARLGSVQPDQLVVVDMDGSVIEETRYRPTAELGFHLDLYRSTSASAIAHAHPIASVAVSTITELLPPIHYDAAMVGGSVRVAPYAVFGSPELSEGVVAALFERTAALMRNHGSVAIGGNIETACEHLGVVEWLSEVYLKAVSAGAPAILSDDQLTEVVATAARRAYQPYPGRDR</sequence>
<name>A0ABR5ID20_9ACTN</name>
<evidence type="ECO:0000256" key="2">
    <source>
        <dbReference type="ARBA" id="ARBA00023239"/>
    </source>
</evidence>